<dbReference type="AlphaFoldDB" id="A0A370DWQ9"/>
<keyword evidence="3 6" id="KW-0694">RNA-binding</keyword>
<dbReference type="Gene3D" id="3.30.70.330">
    <property type="match status" value="1"/>
</dbReference>
<evidence type="ECO:0000256" key="3">
    <source>
        <dbReference type="ARBA" id="ARBA00022884"/>
    </source>
</evidence>
<dbReference type="GO" id="GO:0005840">
    <property type="term" value="C:ribosome"/>
    <property type="evidence" value="ECO:0007669"/>
    <property type="project" value="UniProtKB-KW"/>
</dbReference>
<dbReference type="EMBL" id="QFXD01000207">
    <property type="protein sequence ID" value="RDH89662.1"/>
    <property type="molecule type" value="Genomic_DNA"/>
</dbReference>
<evidence type="ECO:0000256" key="2">
    <source>
        <dbReference type="ARBA" id="ARBA00022730"/>
    </source>
</evidence>
<keyword evidence="2 6" id="KW-0699">rRNA-binding</keyword>
<evidence type="ECO:0000256" key="5">
    <source>
        <dbReference type="ARBA" id="ARBA00023274"/>
    </source>
</evidence>
<keyword evidence="4 6" id="KW-0689">Ribosomal protein</keyword>
<comment type="function">
    <text evidence="6">One of the early assembly proteins it binds 23S rRNA. One of the proteins that surrounds the polypeptide exit tunnel on the outside of the ribosome. Forms the main docking site for trigger factor binding to the ribosome.</text>
</comment>
<evidence type="ECO:0000313" key="7">
    <source>
        <dbReference type="EMBL" id="RDH89662.1"/>
    </source>
</evidence>
<dbReference type="HAMAP" id="MF_01369_B">
    <property type="entry name" value="Ribosomal_uL23_B"/>
    <property type="match status" value="1"/>
</dbReference>
<dbReference type="NCBIfam" id="NF004363">
    <property type="entry name" value="PRK05738.2-4"/>
    <property type="match status" value="1"/>
</dbReference>
<dbReference type="GO" id="GO:0019843">
    <property type="term" value="F:rRNA binding"/>
    <property type="evidence" value="ECO:0007669"/>
    <property type="project" value="UniProtKB-UniRule"/>
</dbReference>
<proteinExistence type="inferred from homology"/>
<organism evidence="7 8">
    <name type="scientific">endosymbiont of Lamellibrachia luymesi</name>
    <dbReference type="NCBI Taxonomy" id="2200907"/>
    <lineage>
        <taxon>Bacteria</taxon>
        <taxon>Pseudomonadati</taxon>
        <taxon>Pseudomonadota</taxon>
        <taxon>Gammaproteobacteria</taxon>
        <taxon>sulfur-oxidizing symbionts</taxon>
    </lineage>
</organism>
<evidence type="ECO:0000256" key="6">
    <source>
        <dbReference type="HAMAP-Rule" id="MF_01369"/>
    </source>
</evidence>
<dbReference type="Proteomes" id="UP000255508">
    <property type="component" value="Unassembled WGS sequence"/>
</dbReference>
<dbReference type="NCBIfam" id="NF004359">
    <property type="entry name" value="PRK05738.1-3"/>
    <property type="match status" value="1"/>
</dbReference>
<comment type="caution">
    <text evidence="7">The sequence shown here is derived from an EMBL/GenBank/DDBJ whole genome shotgun (WGS) entry which is preliminary data.</text>
</comment>
<dbReference type="SUPFAM" id="SSF54189">
    <property type="entry name" value="Ribosomal proteins S24e, L23 and L15e"/>
    <property type="match status" value="1"/>
</dbReference>
<dbReference type="InterPro" id="IPR012677">
    <property type="entry name" value="Nucleotide-bd_a/b_plait_sf"/>
</dbReference>
<gene>
    <name evidence="6" type="primary">rplW</name>
    <name evidence="7" type="ORF">DIZ79_11495</name>
</gene>
<dbReference type="FunFam" id="3.30.70.330:FF:000001">
    <property type="entry name" value="50S ribosomal protein L23"/>
    <property type="match status" value="1"/>
</dbReference>
<dbReference type="GO" id="GO:0003735">
    <property type="term" value="F:structural constituent of ribosome"/>
    <property type="evidence" value="ECO:0007669"/>
    <property type="project" value="InterPro"/>
</dbReference>
<dbReference type="PANTHER" id="PTHR11620">
    <property type="entry name" value="60S RIBOSOMAL PROTEIN L23A"/>
    <property type="match status" value="1"/>
</dbReference>
<evidence type="ECO:0000256" key="4">
    <source>
        <dbReference type="ARBA" id="ARBA00022980"/>
    </source>
</evidence>
<dbReference type="Pfam" id="PF00276">
    <property type="entry name" value="Ribosomal_L23"/>
    <property type="match status" value="1"/>
</dbReference>
<sequence>MNNERLMKVLLSPLVSEKSANAADANHQFTFQVATDATKREIAKAVEKMFDVEVERVQVVNVKGKAKRFGAMQGRRSDWKKAYVKLKPGSDIDFAGGA</sequence>
<name>A0A370DWQ9_9GAMM</name>
<comment type="similarity">
    <text evidence="1 6">Belongs to the universal ribosomal protein uL23 family.</text>
</comment>
<reference evidence="7 8" key="1">
    <citation type="journal article" date="2018" name="ISME J.">
        <title>Endosymbiont genomes yield clues of tubeworm success.</title>
        <authorList>
            <person name="Li Y."/>
            <person name="Liles M.R."/>
            <person name="Halanych K.M."/>
        </authorList>
    </citation>
    <scope>NUCLEOTIDE SEQUENCE [LARGE SCALE GENOMIC DNA]</scope>
    <source>
        <strain evidence="7">A1422</strain>
    </source>
</reference>
<comment type="subunit">
    <text evidence="6">Part of the 50S ribosomal subunit. Contacts protein L29, and trigger factor when it is bound to the ribosome.</text>
</comment>
<dbReference type="InterPro" id="IPR013025">
    <property type="entry name" value="Ribosomal_uL23-like"/>
</dbReference>
<evidence type="ECO:0000313" key="8">
    <source>
        <dbReference type="Proteomes" id="UP000255508"/>
    </source>
</evidence>
<evidence type="ECO:0000256" key="1">
    <source>
        <dbReference type="ARBA" id="ARBA00006700"/>
    </source>
</evidence>
<dbReference type="GO" id="GO:0006412">
    <property type="term" value="P:translation"/>
    <property type="evidence" value="ECO:0007669"/>
    <property type="project" value="UniProtKB-UniRule"/>
</dbReference>
<dbReference type="InterPro" id="IPR012678">
    <property type="entry name" value="Ribosomal_uL23/eL15/eS24_sf"/>
</dbReference>
<accession>A0A370DWQ9</accession>
<dbReference type="GO" id="GO:1990904">
    <property type="term" value="C:ribonucleoprotein complex"/>
    <property type="evidence" value="ECO:0007669"/>
    <property type="project" value="UniProtKB-KW"/>
</dbReference>
<protein>
    <recommendedName>
        <fullName evidence="6">Large ribosomal subunit protein uL23</fullName>
    </recommendedName>
</protein>
<keyword evidence="5 6" id="KW-0687">Ribonucleoprotein</keyword>